<dbReference type="SUPFAM" id="SSF48208">
    <property type="entry name" value="Six-hairpin glycosidases"/>
    <property type="match status" value="1"/>
</dbReference>
<accession>X0SJ85</accession>
<comment type="caution">
    <text evidence="1">The sequence shown here is derived from an EMBL/GenBank/DDBJ whole genome shotgun (WGS) entry which is preliminary data.</text>
</comment>
<evidence type="ECO:0008006" key="2">
    <source>
        <dbReference type="Google" id="ProtNLM"/>
    </source>
</evidence>
<dbReference type="InterPro" id="IPR012341">
    <property type="entry name" value="6hp_glycosidase-like_sf"/>
</dbReference>
<gene>
    <name evidence="1" type="ORF">S01H1_08267</name>
</gene>
<dbReference type="InterPro" id="IPR008928">
    <property type="entry name" value="6-hairpin_glycosidase_sf"/>
</dbReference>
<dbReference type="EMBL" id="BARS01004243">
    <property type="protein sequence ID" value="GAF75181.1"/>
    <property type="molecule type" value="Genomic_DNA"/>
</dbReference>
<dbReference type="Gene3D" id="1.50.10.10">
    <property type="match status" value="2"/>
</dbReference>
<dbReference type="PANTHER" id="PTHR42899:SF1">
    <property type="entry name" value="SPERMATOGENESIS-ASSOCIATED PROTEIN 20"/>
    <property type="match status" value="1"/>
</dbReference>
<dbReference type="AlphaFoldDB" id="X0SJ85"/>
<feature type="non-terminal residue" evidence="1">
    <location>
        <position position="1"/>
    </location>
</feature>
<dbReference type="InterPro" id="IPR024705">
    <property type="entry name" value="Ssp411"/>
</dbReference>
<name>X0SJ85_9ZZZZ</name>
<dbReference type="PANTHER" id="PTHR42899">
    <property type="entry name" value="SPERMATOGENESIS-ASSOCIATED PROTEIN 20"/>
    <property type="match status" value="1"/>
</dbReference>
<organism evidence="1">
    <name type="scientific">marine sediment metagenome</name>
    <dbReference type="NCBI Taxonomy" id="412755"/>
    <lineage>
        <taxon>unclassified sequences</taxon>
        <taxon>metagenomes</taxon>
        <taxon>ecological metagenomes</taxon>
    </lineage>
</organism>
<evidence type="ECO:0000313" key="1">
    <source>
        <dbReference type="EMBL" id="GAF75181.1"/>
    </source>
</evidence>
<feature type="non-terminal residue" evidence="1">
    <location>
        <position position="460"/>
    </location>
</feature>
<sequence length="460" mass="52057">PSAHNLTYLLRYWHRSGENHALEMVETTLQKMRLGGIFDQLGFGFHRYSTDSSWLLPHFEKMLYDQAMLVMAYVEAFQATGKESYAQTARDVLSYVNRDMTSPEGGFYSAEDADSEGEEGLFYLWTPEEFRDSLGDEGSNLFVQLFNLEESGNFYDEATRRKTGRNILNLKQPMAESANVIKISEEELINLWDKTRKVLFDIREQRIHPLKDDKILTDWNGLMIAAYAKAASALEAPHYALIAQKAADFIWEKMRSKDGKLLKRFRDGDAGLPAHLDDYAFLVWGMLELYDAVLDPKYLQRAVDLNTIMLQEFWDNQKGGLFFTADGQTDLIIRDKEIYDGAVPSGNSVAAFNLLRIGRMTANPDFEDKARDIGRAFSGQVSQAPLGYTGLLSALLFAFGPTYEVVIAGDPDADDTKAMLKALKREYFPNQVTLFRPSEDTGSSILHLAEFIENQVPIDG</sequence>
<protein>
    <recommendedName>
        <fullName evidence="2">DUF255 domain-containing protein</fullName>
    </recommendedName>
</protein>
<reference evidence="1" key="1">
    <citation type="journal article" date="2014" name="Front. Microbiol.">
        <title>High frequency of phylogenetically diverse reductive dehalogenase-homologous genes in deep subseafloor sedimentary metagenomes.</title>
        <authorList>
            <person name="Kawai M."/>
            <person name="Futagami T."/>
            <person name="Toyoda A."/>
            <person name="Takaki Y."/>
            <person name="Nishi S."/>
            <person name="Hori S."/>
            <person name="Arai W."/>
            <person name="Tsubouchi T."/>
            <person name="Morono Y."/>
            <person name="Uchiyama I."/>
            <person name="Ito T."/>
            <person name="Fujiyama A."/>
            <person name="Inagaki F."/>
            <person name="Takami H."/>
        </authorList>
    </citation>
    <scope>NUCLEOTIDE SEQUENCE</scope>
    <source>
        <strain evidence="1">Expedition CK06-06</strain>
    </source>
</reference>
<proteinExistence type="predicted"/>
<dbReference type="GO" id="GO:0005975">
    <property type="term" value="P:carbohydrate metabolic process"/>
    <property type="evidence" value="ECO:0007669"/>
    <property type="project" value="InterPro"/>
</dbReference>